<dbReference type="SUPFAM" id="SSF109854">
    <property type="entry name" value="DinB/YfiT-like putative metalloenzymes"/>
    <property type="match status" value="1"/>
</dbReference>
<keyword evidence="2" id="KW-1185">Reference proteome</keyword>
<sequence length="200" mass="23277">MNKLASGFFELIYETMEGENQLELGKEYLKIVIDRFQSVKILGDKTINQLSEQELHWSYNSESNSIAVIVKHVSGNMVSRWSDFLTTDGEKADRNREQEFIDDISGKSDIITYWEKGWKVLFDTLHGLDELDLMKNISIRGENHLVMEAIERQVAHYAYHVGQIVYIGKQLKGENWKSLSIPRGKSEEYLKEMLKKQKRS</sequence>
<dbReference type="InterPro" id="IPR011466">
    <property type="entry name" value="DUF1572"/>
</dbReference>
<dbReference type="InterPro" id="IPR034660">
    <property type="entry name" value="DinB/YfiT-like"/>
</dbReference>
<dbReference type="EMBL" id="BMOS01000008">
    <property type="protein sequence ID" value="GGN55588.1"/>
    <property type="molecule type" value="Genomic_DNA"/>
</dbReference>
<organism evidence="1 2">
    <name type="scientific">Oceanobacillus indicireducens</name>
    <dbReference type="NCBI Taxonomy" id="1004261"/>
    <lineage>
        <taxon>Bacteria</taxon>
        <taxon>Bacillati</taxon>
        <taxon>Bacillota</taxon>
        <taxon>Bacilli</taxon>
        <taxon>Bacillales</taxon>
        <taxon>Bacillaceae</taxon>
        <taxon>Oceanobacillus</taxon>
    </lineage>
</organism>
<dbReference type="Proteomes" id="UP000624041">
    <property type="component" value="Unassembled WGS sequence"/>
</dbReference>
<comment type="caution">
    <text evidence="1">The sequence shown here is derived from an EMBL/GenBank/DDBJ whole genome shotgun (WGS) entry which is preliminary data.</text>
</comment>
<reference evidence="1" key="1">
    <citation type="journal article" date="2014" name="Int. J. Syst. Evol. Microbiol.">
        <title>Complete genome sequence of Corynebacterium casei LMG S-19264T (=DSM 44701T), isolated from a smear-ripened cheese.</title>
        <authorList>
            <consortium name="US DOE Joint Genome Institute (JGI-PGF)"/>
            <person name="Walter F."/>
            <person name="Albersmeier A."/>
            <person name="Kalinowski J."/>
            <person name="Ruckert C."/>
        </authorList>
    </citation>
    <scope>NUCLEOTIDE SEQUENCE</scope>
    <source>
        <strain evidence="1">JCM 17251</strain>
    </source>
</reference>
<evidence type="ECO:0000313" key="1">
    <source>
        <dbReference type="EMBL" id="GGN55588.1"/>
    </source>
</evidence>
<dbReference type="AlphaFoldDB" id="A0A917XVU1"/>
<protein>
    <recommendedName>
        <fullName evidence="3">DUF1572 domain-containing protein</fullName>
    </recommendedName>
</protein>
<dbReference type="Gene3D" id="1.20.120.450">
    <property type="entry name" value="dinb family like domain"/>
    <property type="match status" value="1"/>
</dbReference>
<dbReference type="Pfam" id="PF07609">
    <property type="entry name" value="DUF1572"/>
    <property type="match status" value="1"/>
</dbReference>
<name>A0A917XVU1_9BACI</name>
<evidence type="ECO:0008006" key="3">
    <source>
        <dbReference type="Google" id="ProtNLM"/>
    </source>
</evidence>
<proteinExistence type="predicted"/>
<evidence type="ECO:0000313" key="2">
    <source>
        <dbReference type="Proteomes" id="UP000624041"/>
    </source>
</evidence>
<accession>A0A917XVU1</accession>
<reference evidence="1" key="2">
    <citation type="submission" date="2020-09" db="EMBL/GenBank/DDBJ databases">
        <authorList>
            <person name="Sun Q."/>
            <person name="Ohkuma M."/>
        </authorList>
    </citation>
    <scope>NUCLEOTIDE SEQUENCE</scope>
    <source>
        <strain evidence="1">JCM 17251</strain>
    </source>
</reference>
<gene>
    <name evidence="1" type="ORF">GCM10007971_14520</name>
</gene>